<sequence>MPRTIEGEALIRLPSMNKRIFPPRRMTLCKKGSSVYLLEYRSSYVGQIVDFTRFEARESADVLLEELPKRIKLENGGELEEISDLSAPIQRVRACIRILKNSIVEVKTEIEEDIEPTVTGFESRAVAVRDNTGEINKRKLLMDRSDEEELFDNEKKDTVACPALTSRSVVESRYRRMREVRAAPRCRNRRGRRRKVSKRGVRRDFKLAKSYDDSHYSSVQTNEETYTFTSSGRVIHAPKRYPN</sequence>
<accession>A0AA36HDW1</accession>
<reference evidence="1" key="1">
    <citation type="submission" date="2023-07" db="EMBL/GenBank/DDBJ databases">
        <authorList>
            <consortium name="CYATHOMIX"/>
        </authorList>
    </citation>
    <scope>NUCLEOTIDE SEQUENCE</scope>
    <source>
        <strain evidence="1">N/A</strain>
    </source>
</reference>
<gene>
    <name evidence="1" type="ORF">CYNAS_LOCUS20771</name>
</gene>
<protein>
    <submittedName>
        <fullName evidence="1">Uncharacterized protein</fullName>
    </submittedName>
</protein>
<dbReference type="EMBL" id="CATQJL010000326">
    <property type="protein sequence ID" value="CAJ0608788.1"/>
    <property type="molecule type" value="Genomic_DNA"/>
</dbReference>
<comment type="caution">
    <text evidence="1">The sequence shown here is derived from an EMBL/GenBank/DDBJ whole genome shotgun (WGS) entry which is preliminary data.</text>
</comment>
<organism evidence="1 2">
    <name type="scientific">Cylicocyclus nassatus</name>
    <name type="common">Nematode worm</name>
    <dbReference type="NCBI Taxonomy" id="53992"/>
    <lineage>
        <taxon>Eukaryota</taxon>
        <taxon>Metazoa</taxon>
        <taxon>Ecdysozoa</taxon>
        <taxon>Nematoda</taxon>
        <taxon>Chromadorea</taxon>
        <taxon>Rhabditida</taxon>
        <taxon>Rhabditina</taxon>
        <taxon>Rhabditomorpha</taxon>
        <taxon>Strongyloidea</taxon>
        <taxon>Strongylidae</taxon>
        <taxon>Cylicocyclus</taxon>
    </lineage>
</organism>
<evidence type="ECO:0000313" key="2">
    <source>
        <dbReference type="Proteomes" id="UP001176961"/>
    </source>
</evidence>
<dbReference type="AlphaFoldDB" id="A0AA36HDW1"/>
<proteinExistence type="predicted"/>
<evidence type="ECO:0000313" key="1">
    <source>
        <dbReference type="EMBL" id="CAJ0608788.1"/>
    </source>
</evidence>
<dbReference type="Proteomes" id="UP001176961">
    <property type="component" value="Unassembled WGS sequence"/>
</dbReference>
<name>A0AA36HDW1_CYLNA</name>
<keyword evidence="2" id="KW-1185">Reference proteome</keyword>